<evidence type="ECO:0000313" key="3">
    <source>
        <dbReference type="EMBL" id="CRL63936.1"/>
    </source>
</evidence>
<dbReference type="RefSeq" id="WP_072064475.1">
    <property type="nucleotide sequence ID" value="NZ_CAXOKJ010000011.1"/>
</dbReference>
<dbReference type="CDD" id="cd00093">
    <property type="entry name" value="HTH_XRE"/>
    <property type="match status" value="1"/>
</dbReference>
<dbReference type="EMBL" id="CVRY01000005">
    <property type="protein sequence ID" value="CRL63936.1"/>
    <property type="molecule type" value="Genomic_DNA"/>
</dbReference>
<accession>A0A0G4QE92</accession>
<feature type="domain" description="HTH cro/C1-type" evidence="2">
    <location>
        <begin position="16"/>
        <end position="70"/>
    </location>
</feature>
<dbReference type="EMBL" id="JAEKCB010000008">
    <property type="protein sequence ID" value="MBJ2118982.1"/>
    <property type="molecule type" value="Genomic_DNA"/>
</dbReference>
<gene>
    <name evidence="3" type="primary">pezA_1</name>
    <name evidence="3" type="ORF">BN1804_02740</name>
    <name evidence="4" type="ORF">JFQ69_15065</name>
</gene>
<evidence type="ECO:0000313" key="5">
    <source>
        <dbReference type="Proteomes" id="UP000183920"/>
    </source>
</evidence>
<name>A0A0G4QE92_9GAMM</name>
<dbReference type="Pfam" id="PF01381">
    <property type="entry name" value="HTH_3"/>
    <property type="match status" value="1"/>
</dbReference>
<evidence type="ECO:0000259" key="2">
    <source>
        <dbReference type="PROSITE" id="PS50943"/>
    </source>
</evidence>
<dbReference type="PROSITE" id="PS50943">
    <property type="entry name" value="HTH_CROC1"/>
    <property type="match status" value="1"/>
</dbReference>
<keyword evidence="1" id="KW-0238">DNA-binding</keyword>
<dbReference type="Proteomes" id="UP000619976">
    <property type="component" value="Unassembled WGS sequence"/>
</dbReference>
<dbReference type="Gene3D" id="1.10.260.40">
    <property type="entry name" value="lambda repressor-like DNA-binding domains"/>
    <property type="match status" value="1"/>
</dbReference>
<dbReference type="SMART" id="SM00530">
    <property type="entry name" value="HTH_XRE"/>
    <property type="match status" value="1"/>
</dbReference>
<dbReference type="GO" id="GO:0003677">
    <property type="term" value="F:DNA binding"/>
    <property type="evidence" value="ECO:0007669"/>
    <property type="project" value="UniProtKB-KW"/>
</dbReference>
<reference evidence="3" key="1">
    <citation type="submission" date="2015-06" db="EMBL/GenBank/DDBJ databases">
        <authorList>
            <person name="Urmite Genomes Urmite Genomes"/>
        </authorList>
    </citation>
    <scope>NUCLEOTIDE SEQUENCE [LARGE SCALE GENOMIC DNA]</scope>
    <source>
        <strain evidence="3">CSUR P1867</strain>
    </source>
</reference>
<reference evidence="5" key="2">
    <citation type="submission" date="2015-06" db="EMBL/GenBank/DDBJ databases">
        <authorList>
            <person name="Urmite Genomes"/>
        </authorList>
    </citation>
    <scope>NUCLEOTIDE SEQUENCE [LARGE SCALE GENOMIC DNA]</scope>
    <source>
        <strain evidence="5">CSUR P1867</strain>
    </source>
</reference>
<reference evidence="4 6" key="3">
    <citation type="submission" date="2020-12" db="EMBL/GenBank/DDBJ databases">
        <title>Enhanced detection system for hospital associated transmission using whole genome sequencing surveillance.</title>
        <authorList>
            <person name="Harrison L.H."/>
            <person name="Van Tyne D."/>
            <person name="Marsh J.W."/>
            <person name="Griffith M.P."/>
            <person name="Snyder D.J."/>
            <person name="Cooper V.S."/>
            <person name="Mustapha M."/>
        </authorList>
    </citation>
    <scope>NUCLEOTIDE SEQUENCE [LARGE SCALE GENOMIC DNA]</scope>
    <source>
        <strain evidence="4 6">PR00195</strain>
    </source>
</reference>
<evidence type="ECO:0000313" key="6">
    <source>
        <dbReference type="Proteomes" id="UP000619976"/>
    </source>
</evidence>
<dbReference type="GeneID" id="83613513"/>
<dbReference type="AlphaFoldDB" id="A0A0G4QE92"/>
<dbReference type="PANTHER" id="PTHR46558">
    <property type="entry name" value="TRACRIPTIONAL REGULATORY PROTEIN-RELATED-RELATED"/>
    <property type="match status" value="1"/>
</dbReference>
<dbReference type="InterPro" id="IPR001387">
    <property type="entry name" value="Cro/C1-type_HTH"/>
</dbReference>
<sequence>MIDNSKTINFRIGQRIRHLRKKLKYSGTLFAKELEISQQQLSRYERGTNRISIELIYRISEKFDVHISYFLQSNHISSIEQRRKTQEKNNRLIAESCIKNDFN</sequence>
<protein>
    <submittedName>
        <fullName evidence="3">Antitoxin PezA</fullName>
    </submittedName>
    <submittedName>
        <fullName evidence="4">Helix-turn-helix transcriptional regulator</fullName>
    </submittedName>
</protein>
<evidence type="ECO:0000313" key="4">
    <source>
        <dbReference type="EMBL" id="MBJ2118982.1"/>
    </source>
</evidence>
<evidence type="ECO:0000256" key="1">
    <source>
        <dbReference type="ARBA" id="ARBA00023125"/>
    </source>
</evidence>
<keyword evidence="6" id="KW-1185">Reference proteome</keyword>
<dbReference type="InterPro" id="IPR010982">
    <property type="entry name" value="Lambda_DNA-bd_dom_sf"/>
</dbReference>
<dbReference type="PANTHER" id="PTHR46558:SF11">
    <property type="entry name" value="HTH-TYPE TRANSCRIPTIONAL REGULATOR XRE"/>
    <property type="match status" value="1"/>
</dbReference>
<dbReference type="SUPFAM" id="SSF47413">
    <property type="entry name" value="lambda repressor-like DNA-binding domains"/>
    <property type="match status" value="1"/>
</dbReference>
<dbReference type="Proteomes" id="UP000183920">
    <property type="component" value="Unassembled WGS sequence"/>
</dbReference>
<proteinExistence type="predicted"/>
<accession>A0A379EQG5</accession>
<organism evidence="3 5">
    <name type="scientific">Proteus penneri</name>
    <dbReference type="NCBI Taxonomy" id="102862"/>
    <lineage>
        <taxon>Bacteria</taxon>
        <taxon>Pseudomonadati</taxon>
        <taxon>Pseudomonadota</taxon>
        <taxon>Gammaproteobacteria</taxon>
        <taxon>Enterobacterales</taxon>
        <taxon>Morganellaceae</taxon>
        <taxon>Proteus</taxon>
    </lineage>
</organism>